<protein>
    <recommendedName>
        <fullName evidence="13">RING-type domain-containing protein</fullName>
    </recommendedName>
</protein>
<feature type="region of interest" description="Disordered" evidence="11">
    <location>
        <begin position="98"/>
        <end position="120"/>
    </location>
</feature>
<comment type="pathway">
    <text evidence="2">Protein modification; protein ubiquitination.</text>
</comment>
<evidence type="ECO:0000259" key="13">
    <source>
        <dbReference type="PROSITE" id="PS50089"/>
    </source>
</evidence>
<dbReference type="Pfam" id="PF12678">
    <property type="entry name" value="zf-rbx1"/>
    <property type="match status" value="1"/>
</dbReference>
<evidence type="ECO:0000256" key="11">
    <source>
        <dbReference type="SAM" id="MobiDB-lite"/>
    </source>
</evidence>
<name>A0AAD6HDW1_9EURO</name>
<dbReference type="InterPro" id="IPR001841">
    <property type="entry name" value="Znf_RING"/>
</dbReference>
<proteinExistence type="predicted"/>
<dbReference type="Proteomes" id="UP001215712">
    <property type="component" value="Unassembled WGS sequence"/>
</dbReference>
<keyword evidence="4" id="KW-0479">Metal-binding</keyword>
<dbReference type="AlphaFoldDB" id="A0AAD6HDW1"/>
<accession>A0AAD6HDW1</accession>
<evidence type="ECO:0000256" key="5">
    <source>
        <dbReference type="ARBA" id="ARBA00022771"/>
    </source>
</evidence>
<evidence type="ECO:0000256" key="12">
    <source>
        <dbReference type="SAM" id="Phobius"/>
    </source>
</evidence>
<dbReference type="PANTHER" id="PTHR46539:SF1">
    <property type="entry name" value="E3 UBIQUITIN-PROTEIN LIGASE ATL42"/>
    <property type="match status" value="1"/>
</dbReference>
<feature type="transmembrane region" description="Helical" evidence="12">
    <location>
        <begin position="12"/>
        <end position="35"/>
    </location>
</feature>
<organism evidence="14 15">
    <name type="scientific">Penicillium malachiteum</name>
    <dbReference type="NCBI Taxonomy" id="1324776"/>
    <lineage>
        <taxon>Eukaryota</taxon>
        <taxon>Fungi</taxon>
        <taxon>Dikarya</taxon>
        <taxon>Ascomycota</taxon>
        <taxon>Pezizomycotina</taxon>
        <taxon>Eurotiomycetes</taxon>
        <taxon>Eurotiomycetidae</taxon>
        <taxon>Eurotiales</taxon>
        <taxon>Aspergillaceae</taxon>
        <taxon>Penicillium</taxon>
    </lineage>
</organism>
<dbReference type="InterPro" id="IPR024766">
    <property type="entry name" value="Znf_RING_H2"/>
</dbReference>
<feature type="compositionally biased region" description="Basic and acidic residues" evidence="11">
    <location>
        <begin position="106"/>
        <end position="120"/>
    </location>
</feature>
<comment type="caution">
    <text evidence="14">The sequence shown here is derived from an EMBL/GenBank/DDBJ whole genome shotgun (WGS) entry which is preliminary data.</text>
</comment>
<evidence type="ECO:0000313" key="14">
    <source>
        <dbReference type="EMBL" id="KAJ5709744.1"/>
    </source>
</evidence>
<gene>
    <name evidence="14" type="ORF">N7493_010035</name>
</gene>
<dbReference type="GO" id="GO:0051603">
    <property type="term" value="P:proteolysis involved in protein catabolic process"/>
    <property type="evidence" value="ECO:0007669"/>
    <property type="project" value="UniProtKB-ARBA"/>
</dbReference>
<keyword evidence="5 10" id="KW-0863">Zinc-finger</keyword>
<comment type="subcellular location">
    <subcellularLocation>
        <location evidence="1">Membrane</location>
    </subcellularLocation>
</comment>
<reference evidence="14" key="2">
    <citation type="submission" date="2023-01" db="EMBL/GenBank/DDBJ databases">
        <authorList>
            <person name="Petersen C."/>
        </authorList>
    </citation>
    <scope>NUCLEOTIDE SEQUENCE</scope>
    <source>
        <strain evidence="14">IBT 17514</strain>
    </source>
</reference>
<dbReference type="PROSITE" id="PS50089">
    <property type="entry name" value="ZF_RING_2"/>
    <property type="match status" value="1"/>
</dbReference>
<evidence type="ECO:0000256" key="2">
    <source>
        <dbReference type="ARBA" id="ARBA00004906"/>
    </source>
</evidence>
<dbReference type="CDD" id="cd16448">
    <property type="entry name" value="RING-H2"/>
    <property type="match status" value="1"/>
</dbReference>
<keyword evidence="9 12" id="KW-0472">Membrane</keyword>
<dbReference type="Gene3D" id="3.30.40.10">
    <property type="entry name" value="Zinc/RING finger domain, C3HC4 (zinc finger)"/>
    <property type="match status" value="1"/>
</dbReference>
<evidence type="ECO:0000256" key="10">
    <source>
        <dbReference type="PROSITE-ProRule" id="PRU00175"/>
    </source>
</evidence>
<dbReference type="PANTHER" id="PTHR46539">
    <property type="entry name" value="E3 UBIQUITIN-PROTEIN LIGASE ATL42"/>
    <property type="match status" value="1"/>
</dbReference>
<dbReference type="EMBL" id="JAQJAN010000018">
    <property type="protein sequence ID" value="KAJ5709744.1"/>
    <property type="molecule type" value="Genomic_DNA"/>
</dbReference>
<feature type="domain" description="RING-type" evidence="13">
    <location>
        <begin position="81"/>
        <end position="158"/>
    </location>
</feature>
<evidence type="ECO:0000256" key="7">
    <source>
        <dbReference type="ARBA" id="ARBA00022833"/>
    </source>
</evidence>
<evidence type="ECO:0000256" key="8">
    <source>
        <dbReference type="ARBA" id="ARBA00022989"/>
    </source>
</evidence>
<evidence type="ECO:0000256" key="6">
    <source>
        <dbReference type="ARBA" id="ARBA00022786"/>
    </source>
</evidence>
<reference evidence="14" key="1">
    <citation type="journal article" date="2023" name="IMA Fungus">
        <title>Comparative genomic study of the Penicillium genus elucidates a diverse pangenome and 15 lateral gene transfer events.</title>
        <authorList>
            <person name="Petersen C."/>
            <person name="Sorensen T."/>
            <person name="Nielsen M.R."/>
            <person name="Sondergaard T.E."/>
            <person name="Sorensen J.L."/>
            <person name="Fitzpatrick D.A."/>
            <person name="Frisvad J.C."/>
            <person name="Nielsen K.L."/>
        </authorList>
    </citation>
    <scope>NUCLEOTIDE SEQUENCE</scope>
    <source>
        <strain evidence="14">IBT 17514</strain>
    </source>
</reference>
<evidence type="ECO:0000256" key="9">
    <source>
        <dbReference type="ARBA" id="ARBA00023136"/>
    </source>
</evidence>
<evidence type="ECO:0000256" key="4">
    <source>
        <dbReference type="ARBA" id="ARBA00022723"/>
    </source>
</evidence>
<dbReference type="SUPFAM" id="SSF57850">
    <property type="entry name" value="RING/U-box"/>
    <property type="match status" value="1"/>
</dbReference>
<dbReference type="InterPro" id="IPR013083">
    <property type="entry name" value="Znf_RING/FYVE/PHD"/>
</dbReference>
<keyword evidence="6" id="KW-0833">Ubl conjugation pathway</keyword>
<evidence type="ECO:0000313" key="15">
    <source>
        <dbReference type="Proteomes" id="UP001215712"/>
    </source>
</evidence>
<keyword evidence="7" id="KW-0862">Zinc</keyword>
<sequence>MAEDSLPPGEVIGIIIGAIALFSIISVVPLLIMWLHRRRAPARRASETVNLTSSMQQISVDRWLEEQNKPNDTSYYAQDTCAICLSSLSSSPYLSTPELAHLADTPPRKPNDDNDEKRGHDPMRENCIIVLNRCHHAFHLTCLTSWFEYRRYKCPICQASYSPDETMC</sequence>
<evidence type="ECO:0000256" key="1">
    <source>
        <dbReference type="ARBA" id="ARBA00004370"/>
    </source>
</evidence>
<dbReference type="SMART" id="SM00184">
    <property type="entry name" value="RING"/>
    <property type="match status" value="1"/>
</dbReference>
<dbReference type="GO" id="GO:0016020">
    <property type="term" value="C:membrane"/>
    <property type="evidence" value="ECO:0007669"/>
    <property type="project" value="UniProtKB-SubCell"/>
</dbReference>
<dbReference type="GO" id="GO:0008270">
    <property type="term" value="F:zinc ion binding"/>
    <property type="evidence" value="ECO:0007669"/>
    <property type="project" value="UniProtKB-KW"/>
</dbReference>
<evidence type="ECO:0000256" key="3">
    <source>
        <dbReference type="ARBA" id="ARBA00022692"/>
    </source>
</evidence>
<keyword evidence="15" id="KW-1185">Reference proteome</keyword>
<keyword evidence="8 12" id="KW-1133">Transmembrane helix</keyword>
<keyword evidence="3 12" id="KW-0812">Transmembrane</keyword>